<organism evidence="1 2">
    <name type="scientific">Desulfarculus baarsii (strain ATCC 33931 / DSM 2075 / LMG 7858 / VKM B-1802 / 2st14)</name>
    <dbReference type="NCBI Taxonomy" id="644282"/>
    <lineage>
        <taxon>Bacteria</taxon>
        <taxon>Pseudomonadati</taxon>
        <taxon>Thermodesulfobacteriota</taxon>
        <taxon>Desulfarculia</taxon>
        <taxon>Desulfarculales</taxon>
        <taxon>Desulfarculaceae</taxon>
        <taxon>Desulfarculus</taxon>
    </lineage>
</organism>
<dbReference type="KEGG" id="dbr:Deba_1600"/>
<dbReference type="EMBL" id="CP002085">
    <property type="protein sequence ID" value="ADK84968.1"/>
    <property type="molecule type" value="Genomic_DNA"/>
</dbReference>
<dbReference type="HOGENOM" id="CLU_131403_2_1_7"/>
<gene>
    <name evidence="1" type="ordered locus">Deba_1600</name>
</gene>
<keyword evidence="2" id="KW-1185">Reference proteome</keyword>
<dbReference type="RefSeq" id="WP_013258421.1">
    <property type="nucleotide sequence ID" value="NC_014365.1"/>
</dbReference>
<proteinExistence type="predicted"/>
<protein>
    <recommendedName>
        <fullName evidence="3">Mor transcription activator domain-containing protein</fullName>
    </recommendedName>
</protein>
<dbReference type="AlphaFoldDB" id="E1QHC5"/>
<evidence type="ECO:0000313" key="2">
    <source>
        <dbReference type="Proteomes" id="UP000009047"/>
    </source>
</evidence>
<name>E1QHC5_DESB2</name>
<dbReference type="Proteomes" id="UP000009047">
    <property type="component" value="Chromosome"/>
</dbReference>
<dbReference type="OrthoDB" id="5467805at2"/>
<dbReference type="STRING" id="644282.Deba_1600"/>
<evidence type="ECO:0000313" key="1">
    <source>
        <dbReference type="EMBL" id="ADK84968.1"/>
    </source>
</evidence>
<dbReference type="eggNOG" id="COG5566">
    <property type="taxonomic scope" value="Bacteria"/>
</dbReference>
<sequence>MKGDVLDELSAVIGADAALRLCRAFGGVSHYIPQNPATPNAMARLLDDQAAWAKVCAYYGGAAITLPRGDNLLKRRRVDELLRAGAASHRVIAMQTGATERYVRARAKAMRRERARALPLFDRTLR</sequence>
<accession>E1QHC5</accession>
<reference evidence="1 2" key="1">
    <citation type="journal article" date="2010" name="Stand. Genomic Sci.">
        <title>Complete genome sequence of Desulfarculus baarsii type strain (2st14).</title>
        <authorList>
            <person name="Sun H."/>
            <person name="Spring S."/>
            <person name="Lapidus A."/>
            <person name="Davenport K."/>
            <person name="Del Rio T.G."/>
            <person name="Tice H."/>
            <person name="Nolan M."/>
            <person name="Copeland A."/>
            <person name="Cheng J.F."/>
            <person name="Lucas S."/>
            <person name="Tapia R."/>
            <person name="Goodwin L."/>
            <person name="Pitluck S."/>
            <person name="Ivanova N."/>
            <person name="Pagani I."/>
            <person name="Mavromatis K."/>
            <person name="Ovchinnikova G."/>
            <person name="Pati A."/>
            <person name="Chen A."/>
            <person name="Palaniappan K."/>
            <person name="Hauser L."/>
            <person name="Chang Y.J."/>
            <person name="Jeffries C.D."/>
            <person name="Detter J.C."/>
            <person name="Han C."/>
            <person name="Rohde M."/>
            <person name="Brambilla E."/>
            <person name="Goker M."/>
            <person name="Woyke T."/>
            <person name="Bristow J."/>
            <person name="Eisen J.A."/>
            <person name="Markowitz V."/>
            <person name="Hugenholtz P."/>
            <person name="Kyrpides N.C."/>
            <person name="Klenk H.P."/>
            <person name="Land M."/>
        </authorList>
    </citation>
    <scope>NUCLEOTIDE SEQUENCE [LARGE SCALE GENOMIC DNA]</scope>
    <source>
        <strain evidence="2">ATCC 33931 / DSM 2075 / LMG 7858 / VKM B-1802 / 2st14</strain>
    </source>
</reference>
<evidence type="ECO:0008006" key="3">
    <source>
        <dbReference type="Google" id="ProtNLM"/>
    </source>
</evidence>